<dbReference type="Proteomes" id="UP000324091">
    <property type="component" value="Chromosome 7"/>
</dbReference>
<evidence type="ECO:0000259" key="7">
    <source>
        <dbReference type="Pfam" id="PF19309"/>
    </source>
</evidence>
<dbReference type="InterPro" id="IPR039005">
    <property type="entry name" value="CSPG_rpt"/>
</dbReference>
<dbReference type="PANTHER" id="PTHR45739:SF3">
    <property type="entry name" value="FRAS-RELATED EXTRACELLULAR MATRIX PROTEIN 1B PRECURSOR"/>
    <property type="match status" value="1"/>
</dbReference>
<dbReference type="Pfam" id="PF16184">
    <property type="entry name" value="Cadherin_3"/>
    <property type="match status" value="2"/>
</dbReference>
<dbReference type="GO" id="GO:0009653">
    <property type="term" value="P:anatomical structure morphogenesis"/>
    <property type="evidence" value="ECO:0007669"/>
    <property type="project" value="TreeGrafter"/>
</dbReference>
<dbReference type="InterPro" id="IPR051561">
    <property type="entry name" value="FRAS1_ECM"/>
</dbReference>
<keyword evidence="4" id="KW-0325">Glycoprotein</keyword>
<keyword evidence="3" id="KW-0677">Repeat</keyword>
<evidence type="ECO:0000256" key="2">
    <source>
        <dbReference type="ARBA" id="ARBA00022729"/>
    </source>
</evidence>
<evidence type="ECO:0000256" key="1">
    <source>
        <dbReference type="ARBA" id="ARBA00022723"/>
    </source>
</evidence>
<evidence type="ECO:0000256" key="5">
    <source>
        <dbReference type="PROSITE-ProRule" id="PRU01201"/>
    </source>
</evidence>
<proteinExistence type="predicted"/>
<protein>
    <submittedName>
        <fullName evidence="8">FRAS1-related extracellular matrix protein 1</fullName>
    </submittedName>
</protein>
<dbReference type="InterPro" id="IPR045658">
    <property type="entry name" value="FRAS1-rel_N"/>
</dbReference>
<dbReference type="Pfam" id="PF19309">
    <property type="entry name" value="Frem_N"/>
    <property type="match status" value="1"/>
</dbReference>
<organism evidence="8 9">
    <name type="scientific">Takifugu flavidus</name>
    <name type="common">sansaifugu</name>
    <dbReference type="NCBI Taxonomy" id="433684"/>
    <lineage>
        <taxon>Eukaryota</taxon>
        <taxon>Metazoa</taxon>
        <taxon>Chordata</taxon>
        <taxon>Craniata</taxon>
        <taxon>Vertebrata</taxon>
        <taxon>Euteleostomi</taxon>
        <taxon>Actinopterygii</taxon>
        <taxon>Neopterygii</taxon>
        <taxon>Teleostei</taxon>
        <taxon>Neoteleostei</taxon>
        <taxon>Acanthomorphata</taxon>
        <taxon>Eupercaria</taxon>
        <taxon>Tetraodontiformes</taxon>
        <taxon>Tetradontoidea</taxon>
        <taxon>Tetraodontidae</taxon>
        <taxon>Takifugu</taxon>
    </lineage>
</organism>
<dbReference type="AlphaFoldDB" id="A0A5C6MY49"/>
<evidence type="ECO:0000256" key="3">
    <source>
        <dbReference type="ARBA" id="ARBA00022737"/>
    </source>
</evidence>
<evidence type="ECO:0000256" key="4">
    <source>
        <dbReference type="ARBA" id="ARBA00023180"/>
    </source>
</evidence>
<sequence length="445" mass="49099">MAAITVLLLLAATQVSGLVRLKSGVEVARGRSAFVTGRQLQITVGPAADCKVEVVTNEPVTQRVGRLTPQVFDCTFPDDRVKYVHNGSPQLDEDTVMLRVYSFTSSDTQMETVVLPVRVVDSGSGLVVLGSTPLLVPQAYGLSNIIDTKVLRIQTRGDLICTVRLLNTDTGVPSLGQLVREEESGARKGRQTDFHCPGNKPCPHRTTDVHFLKTSCQEFLHSGLRYQHLSPPSSEVDYIPIRVELRERDTRAPLEAESLWLPVLIHGAVQNQPPQATFMASLILEVDQFILTPLTTATLDAKDGETPQERLVFNVTAPPVRGYITHLDDHTKPISSFTWLDLHEMKVAYQPPNNSQPQRGNYEVEFQAIDGAFTTSAPITVHISVRAAETDAPRVSWNTGLDLLEGQSRPITWEQLQIVDSDDIQAVYLVAVDGPRHGHLRVRGQ</sequence>
<accession>A0A5C6MY49</accession>
<dbReference type="PANTHER" id="PTHR45739">
    <property type="entry name" value="MATRIX PROTEIN, PUTATIVE-RELATED"/>
    <property type="match status" value="1"/>
</dbReference>
<evidence type="ECO:0000313" key="8">
    <source>
        <dbReference type="EMBL" id="TWW58387.1"/>
    </source>
</evidence>
<keyword evidence="9" id="KW-1185">Reference proteome</keyword>
<feature type="domain" description="FRAS1-related extracellular matrix protein N-terminal" evidence="7">
    <location>
        <begin position="20"/>
        <end position="242"/>
    </location>
</feature>
<reference evidence="8 9" key="1">
    <citation type="submission" date="2019-04" db="EMBL/GenBank/DDBJ databases">
        <title>Chromosome genome assembly for Takifugu flavidus.</title>
        <authorList>
            <person name="Xiao S."/>
        </authorList>
    </citation>
    <scope>NUCLEOTIDE SEQUENCE [LARGE SCALE GENOMIC DNA]</scope>
    <source>
        <strain evidence="8">HTHZ2018</strain>
        <tissue evidence="8">Muscle</tissue>
    </source>
</reference>
<evidence type="ECO:0000256" key="6">
    <source>
        <dbReference type="SAM" id="SignalP"/>
    </source>
</evidence>
<gene>
    <name evidence="8" type="ORF">D4764_07G0011060</name>
</gene>
<dbReference type="GO" id="GO:0046872">
    <property type="term" value="F:metal ion binding"/>
    <property type="evidence" value="ECO:0007669"/>
    <property type="project" value="UniProtKB-KW"/>
</dbReference>
<comment type="caution">
    <text evidence="8">The sequence shown here is derived from an EMBL/GenBank/DDBJ whole genome shotgun (WGS) entry which is preliminary data.</text>
</comment>
<keyword evidence="2 6" id="KW-0732">Signal</keyword>
<feature type="repeat" description="CSPG" evidence="5">
    <location>
        <begin position="273"/>
        <end position="367"/>
    </location>
</feature>
<dbReference type="PROSITE" id="PS51854">
    <property type="entry name" value="CSPG"/>
    <property type="match status" value="1"/>
</dbReference>
<evidence type="ECO:0000313" key="9">
    <source>
        <dbReference type="Proteomes" id="UP000324091"/>
    </source>
</evidence>
<keyword evidence="1" id="KW-0479">Metal-binding</keyword>
<name>A0A5C6MY49_9TELE</name>
<feature type="chain" id="PRO_5022974810" evidence="6">
    <location>
        <begin position="18"/>
        <end position="445"/>
    </location>
</feature>
<dbReference type="EMBL" id="RHFK02000020">
    <property type="protein sequence ID" value="TWW58387.1"/>
    <property type="molecule type" value="Genomic_DNA"/>
</dbReference>
<feature type="signal peptide" evidence="6">
    <location>
        <begin position="1"/>
        <end position="17"/>
    </location>
</feature>